<sequence length="135" mass="14390">MRFTSALLALAVPLAVSAIELTSPLANSTITKGSNYELTWTSVDTDPSTFSVYLVNFVDWPPFYTMLATDIKTADGAASVRVPCSIANASGYQFNAINGTNLYVIYAQTPRFSVSGDACTDPTPTGTEPCTCMPQ</sequence>
<proteinExistence type="predicted"/>
<name>A0AAD9YSX8_COLKA</name>
<keyword evidence="5" id="KW-1185">Reference proteome</keyword>
<protein>
    <submittedName>
        <fullName evidence="4">Extracellular proline-serine rich protein</fullName>
    </submittedName>
</protein>
<gene>
    <name evidence="4" type="ORF">CKAH01_12656</name>
</gene>
<accession>A0AAD9YSX8</accession>
<reference evidence="4" key="1">
    <citation type="submission" date="2023-02" db="EMBL/GenBank/DDBJ databases">
        <title>Colletotrichum kahawae CIFC_Que2 genome sequencing and assembly.</title>
        <authorList>
            <person name="Baroncelli R."/>
        </authorList>
    </citation>
    <scope>NUCLEOTIDE SEQUENCE</scope>
    <source>
        <strain evidence="4">CIFC_Que2</strain>
    </source>
</reference>
<feature type="signal peptide" evidence="2">
    <location>
        <begin position="1"/>
        <end position="18"/>
    </location>
</feature>
<dbReference type="AlphaFoldDB" id="A0AAD9YSX8"/>
<dbReference type="InterPro" id="IPR052479">
    <property type="entry name" value="GPI-anchor_Adhesion_Reg"/>
</dbReference>
<dbReference type="Proteomes" id="UP001281614">
    <property type="component" value="Unassembled WGS sequence"/>
</dbReference>
<evidence type="ECO:0000313" key="5">
    <source>
        <dbReference type="Proteomes" id="UP001281614"/>
    </source>
</evidence>
<evidence type="ECO:0000256" key="1">
    <source>
        <dbReference type="ARBA" id="ARBA00022729"/>
    </source>
</evidence>
<dbReference type="InterPro" id="IPR018466">
    <property type="entry name" value="Kre9/Knh1-like_N"/>
</dbReference>
<feature type="chain" id="PRO_5042246146" evidence="2">
    <location>
        <begin position="19"/>
        <end position="135"/>
    </location>
</feature>
<feature type="domain" description="Yeast cell wall synthesis Kre9/Knh1-like N-terminal" evidence="3">
    <location>
        <begin position="23"/>
        <end position="114"/>
    </location>
</feature>
<dbReference type="PANTHER" id="PTHR35185:SF2">
    <property type="entry name" value="EXTRACELLULAR PROLINE-SERINE RICH PROTEIN (AFU_ORTHOLOGUE AFUA_8G07090)"/>
    <property type="match status" value="1"/>
</dbReference>
<dbReference type="PANTHER" id="PTHR35185">
    <property type="entry name" value="SERINE/THREONINE-RICH PROTEIN ADG2-RELATED"/>
    <property type="match status" value="1"/>
</dbReference>
<dbReference type="Pfam" id="PF10342">
    <property type="entry name" value="Kre9_KNH"/>
    <property type="match status" value="1"/>
</dbReference>
<evidence type="ECO:0000256" key="2">
    <source>
        <dbReference type="SAM" id="SignalP"/>
    </source>
</evidence>
<dbReference type="EMBL" id="VYYT01000033">
    <property type="protein sequence ID" value="KAK2775847.1"/>
    <property type="molecule type" value="Genomic_DNA"/>
</dbReference>
<keyword evidence="1 2" id="KW-0732">Signal</keyword>
<comment type="caution">
    <text evidence="4">The sequence shown here is derived from an EMBL/GenBank/DDBJ whole genome shotgun (WGS) entry which is preliminary data.</text>
</comment>
<organism evidence="4 5">
    <name type="scientific">Colletotrichum kahawae</name>
    <name type="common">Coffee berry disease fungus</name>
    <dbReference type="NCBI Taxonomy" id="34407"/>
    <lineage>
        <taxon>Eukaryota</taxon>
        <taxon>Fungi</taxon>
        <taxon>Dikarya</taxon>
        <taxon>Ascomycota</taxon>
        <taxon>Pezizomycotina</taxon>
        <taxon>Sordariomycetes</taxon>
        <taxon>Hypocreomycetidae</taxon>
        <taxon>Glomerellales</taxon>
        <taxon>Glomerellaceae</taxon>
        <taxon>Colletotrichum</taxon>
        <taxon>Colletotrichum gloeosporioides species complex</taxon>
    </lineage>
</organism>
<evidence type="ECO:0000259" key="3">
    <source>
        <dbReference type="Pfam" id="PF10342"/>
    </source>
</evidence>
<evidence type="ECO:0000313" key="4">
    <source>
        <dbReference type="EMBL" id="KAK2775847.1"/>
    </source>
</evidence>